<comment type="caution">
    <text evidence="1">The sequence shown here is derived from an EMBL/GenBank/DDBJ whole genome shotgun (WGS) entry which is preliminary data.</text>
</comment>
<feature type="non-terminal residue" evidence="1">
    <location>
        <position position="1"/>
    </location>
</feature>
<feature type="non-terminal residue" evidence="1">
    <location>
        <position position="277"/>
    </location>
</feature>
<proteinExistence type="predicted"/>
<sequence length="277" mass="31928">VQFHSGDGFYTAVDSTDWATVYTESQRGRIRRNHALFRQMSITITPNRNNTLNWNDFIPNKVNPERPTLRMNWSTPFIISHFNPRTLYYGANFLFKSVDRGDHWKIISPDLSTNHPDKTLRESGGLTRDVTGAETHCTIVTLSESPIVPGLIWIGTDDGNIQLTRDDGETWTNVRQNVKGVPEEIWVSRVEASHFDKGICYVTFDGHRSDHFRPYVFKTSDFGQTWQNITSNLPDRYCIYVIREDFKNKKLLFVGTEFAVFVTINGGQSWMRLKLGL</sequence>
<gene>
    <name evidence="1" type="ORF">S01H1_28751</name>
</gene>
<reference evidence="1" key="1">
    <citation type="journal article" date="2014" name="Front. Microbiol.">
        <title>High frequency of phylogenetically diverse reductive dehalogenase-homologous genes in deep subseafloor sedimentary metagenomes.</title>
        <authorList>
            <person name="Kawai M."/>
            <person name="Futagami T."/>
            <person name="Toyoda A."/>
            <person name="Takaki Y."/>
            <person name="Nishi S."/>
            <person name="Hori S."/>
            <person name="Arai W."/>
            <person name="Tsubouchi T."/>
            <person name="Morono Y."/>
            <person name="Uchiyama I."/>
            <person name="Ito T."/>
            <person name="Fujiyama A."/>
            <person name="Inagaki F."/>
            <person name="Takami H."/>
        </authorList>
    </citation>
    <scope>NUCLEOTIDE SEQUENCE</scope>
    <source>
        <strain evidence="1">Expedition CK06-06</strain>
    </source>
</reference>
<protein>
    <recommendedName>
        <fullName evidence="2">Sortilin N-terminal domain-containing protein</fullName>
    </recommendedName>
</protein>
<organism evidence="1">
    <name type="scientific">marine sediment metagenome</name>
    <dbReference type="NCBI Taxonomy" id="412755"/>
    <lineage>
        <taxon>unclassified sequences</taxon>
        <taxon>metagenomes</taxon>
        <taxon>ecological metagenomes</taxon>
    </lineage>
</organism>
<dbReference type="AlphaFoldDB" id="X0SZ51"/>
<dbReference type="SUPFAM" id="SSF110296">
    <property type="entry name" value="Oligoxyloglucan reducing end-specific cellobiohydrolase"/>
    <property type="match status" value="1"/>
</dbReference>
<dbReference type="Gene3D" id="2.130.10.10">
    <property type="entry name" value="YVTN repeat-like/Quinoprotein amine dehydrogenase"/>
    <property type="match status" value="2"/>
</dbReference>
<dbReference type="InterPro" id="IPR015943">
    <property type="entry name" value="WD40/YVTN_repeat-like_dom_sf"/>
</dbReference>
<evidence type="ECO:0008006" key="2">
    <source>
        <dbReference type="Google" id="ProtNLM"/>
    </source>
</evidence>
<evidence type="ECO:0000313" key="1">
    <source>
        <dbReference type="EMBL" id="GAF86259.1"/>
    </source>
</evidence>
<dbReference type="EMBL" id="BARS01017590">
    <property type="protein sequence ID" value="GAF86259.1"/>
    <property type="molecule type" value="Genomic_DNA"/>
</dbReference>
<name>X0SZ51_9ZZZZ</name>
<accession>X0SZ51</accession>